<dbReference type="Proteomes" id="UP000005959">
    <property type="component" value="Unassembled WGS sequence"/>
</dbReference>
<dbReference type="EMBL" id="AGCI01000092">
    <property type="protein sequence ID" value="EHM39487.1"/>
    <property type="molecule type" value="Genomic_DNA"/>
</dbReference>
<reference evidence="1 2" key="1">
    <citation type="submission" date="2011-08" db="EMBL/GenBank/DDBJ databases">
        <authorList>
            <person name="Weinstock G."/>
            <person name="Sodergren E."/>
            <person name="Clifton S."/>
            <person name="Fulton L."/>
            <person name="Fulton B."/>
            <person name="Courtney L."/>
            <person name="Fronick C."/>
            <person name="Harrison M."/>
            <person name="Strong C."/>
            <person name="Farmer C."/>
            <person name="Delahaunty K."/>
            <person name="Markovic C."/>
            <person name="Hall O."/>
            <person name="Minx P."/>
            <person name="Tomlinson C."/>
            <person name="Mitreva M."/>
            <person name="Hou S."/>
            <person name="Chen J."/>
            <person name="Wollam A."/>
            <person name="Pepin K.H."/>
            <person name="Johnson M."/>
            <person name="Bhonagiri V."/>
            <person name="Zhang X."/>
            <person name="Suruliraj S."/>
            <person name="Warren W."/>
            <person name="Chinwalla A."/>
            <person name="Mardis E.R."/>
            <person name="Wilson R.K."/>
        </authorList>
    </citation>
    <scope>NUCLEOTIDE SEQUENCE [LARGE SCALE GENOMIC DNA]</scope>
    <source>
        <strain evidence="1 2">ATCC 51873</strain>
    </source>
</reference>
<dbReference type="HOGENOM" id="CLU_121931_0_0_6"/>
<proteinExistence type="predicted"/>
<evidence type="ECO:0000313" key="1">
    <source>
        <dbReference type="EMBL" id="EHM39487.1"/>
    </source>
</evidence>
<name>G9YB47_HAFAL</name>
<dbReference type="AlphaFoldDB" id="G9YB47"/>
<evidence type="ECO:0000313" key="2">
    <source>
        <dbReference type="Proteomes" id="UP000005959"/>
    </source>
</evidence>
<organism evidence="1 2">
    <name type="scientific">Hafnia alvei ATCC 51873</name>
    <dbReference type="NCBI Taxonomy" id="1002364"/>
    <lineage>
        <taxon>Bacteria</taxon>
        <taxon>Pseudomonadati</taxon>
        <taxon>Pseudomonadota</taxon>
        <taxon>Gammaproteobacteria</taxon>
        <taxon>Enterobacterales</taxon>
        <taxon>Hafniaceae</taxon>
        <taxon>Hafnia</taxon>
    </lineage>
</organism>
<protein>
    <recommendedName>
        <fullName evidence="3">Phosphotriesterase</fullName>
    </recommendedName>
</protein>
<sequence length="163" mass="19066">MPMSNFKFWGWDKKPRTMLRFVKPGDIFCFRLDEGKYAFGRIISKIITGHVAEIFEFVSSTPNITEDIINKSKRAISPIVIDTYGLFDKKGYPDSEWRVIGHHNEYIPEGVEDIYFTYWVGNSCKKVDVFDNEIPISEHESILYIRLTPHSDYHIKLLLNDVI</sequence>
<dbReference type="InterPro" id="IPR029278">
    <property type="entry name" value="Imm26"/>
</dbReference>
<gene>
    <name evidence="1" type="ORF">HMPREF0454_03826</name>
</gene>
<dbReference type="Pfam" id="PF15428">
    <property type="entry name" value="Imm26"/>
    <property type="match status" value="1"/>
</dbReference>
<comment type="caution">
    <text evidence="1">The sequence shown here is derived from an EMBL/GenBank/DDBJ whole genome shotgun (WGS) entry which is preliminary data.</text>
</comment>
<accession>G9YB47</accession>
<evidence type="ECO:0008006" key="3">
    <source>
        <dbReference type="Google" id="ProtNLM"/>
    </source>
</evidence>